<dbReference type="Pfam" id="PF14223">
    <property type="entry name" value="Retrotran_gag_2"/>
    <property type="match status" value="1"/>
</dbReference>
<comment type="caution">
    <text evidence="3">The sequence shown here is derived from an EMBL/GenBank/DDBJ whole genome shotgun (WGS) entry which is preliminary data.</text>
</comment>
<dbReference type="OrthoDB" id="1750817at2759"/>
<keyword evidence="4" id="KW-1185">Reference proteome</keyword>
<evidence type="ECO:0000259" key="2">
    <source>
        <dbReference type="Pfam" id="PF22936"/>
    </source>
</evidence>
<accession>A0A7J6UYH7</accession>
<dbReference type="AlphaFoldDB" id="A0A7J6UYH7"/>
<name>A0A7J6UYH7_THATH</name>
<dbReference type="Proteomes" id="UP000554482">
    <property type="component" value="Unassembled WGS sequence"/>
</dbReference>
<feature type="region of interest" description="Disordered" evidence="1">
    <location>
        <begin position="452"/>
        <end position="487"/>
    </location>
</feature>
<feature type="domain" description="Retrovirus-related Pol polyprotein from transposon TNT 1-94-like beta-barrel" evidence="2">
    <location>
        <begin position="318"/>
        <end position="402"/>
    </location>
</feature>
<dbReference type="InterPro" id="IPR054722">
    <property type="entry name" value="PolX-like_BBD"/>
</dbReference>
<organism evidence="3 4">
    <name type="scientific">Thalictrum thalictroides</name>
    <name type="common">Rue-anemone</name>
    <name type="synonym">Anemone thalictroides</name>
    <dbReference type="NCBI Taxonomy" id="46969"/>
    <lineage>
        <taxon>Eukaryota</taxon>
        <taxon>Viridiplantae</taxon>
        <taxon>Streptophyta</taxon>
        <taxon>Embryophyta</taxon>
        <taxon>Tracheophyta</taxon>
        <taxon>Spermatophyta</taxon>
        <taxon>Magnoliopsida</taxon>
        <taxon>Ranunculales</taxon>
        <taxon>Ranunculaceae</taxon>
        <taxon>Thalictroideae</taxon>
        <taxon>Thalictrum</taxon>
    </lineage>
</organism>
<dbReference type="Pfam" id="PF22936">
    <property type="entry name" value="Pol_BBD"/>
    <property type="match status" value="1"/>
</dbReference>
<evidence type="ECO:0000313" key="4">
    <source>
        <dbReference type="Proteomes" id="UP000554482"/>
    </source>
</evidence>
<protein>
    <recommendedName>
        <fullName evidence="2">Retrovirus-related Pol polyprotein from transposon TNT 1-94-like beta-barrel domain-containing protein</fullName>
    </recommendedName>
</protein>
<dbReference type="PANTHER" id="PTHR47592">
    <property type="entry name" value="PBF68 PROTEIN"/>
    <property type="match status" value="1"/>
</dbReference>
<dbReference type="EMBL" id="JABWDY010041020">
    <property type="protein sequence ID" value="KAF5177713.1"/>
    <property type="molecule type" value="Genomic_DNA"/>
</dbReference>
<reference evidence="3 4" key="1">
    <citation type="submission" date="2020-06" db="EMBL/GenBank/DDBJ databases">
        <title>Transcriptomic and genomic resources for Thalictrum thalictroides and T. hernandezii: Facilitating candidate gene discovery in an emerging model plant lineage.</title>
        <authorList>
            <person name="Arias T."/>
            <person name="Riano-Pachon D.M."/>
            <person name="Di Stilio V.S."/>
        </authorList>
    </citation>
    <scope>NUCLEOTIDE SEQUENCE [LARGE SCALE GENOMIC DNA]</scope>
    <source>
        <strain evidence="4">cv. WT478/WT964</strain>
        <tissue evidence="3">Leaves</tissue>
    </source>
</reference>
<evidence type="ECO:0000313" key="3">
    <source>
        <dbReference type="EMBL" id="KAF5177713.1"/>
    </source>
</evidence>
<gene>
    <name evidence="3" type="ORF">FRX31_032700</name>
</gene>
<proteinExistence type="predicted"/>
<sequence>MSTSEIISSMKNAPKLSRPTFKRWSKLFELCLTGLGSEKFILEDVSELSKNSLKSQGSTEDSKSLESRKLSNKCDSMVKAAILQLVPEEIFYLIEDKLTAKNMWDTLLHHYQPCCAADINSLLQDFWTFTMDEETDIDEIVFELNRRQSAIASLDPSQRPSDSAKKNRLLGHFDNYSSGYYSGAVTVLRLDETVQFDAAVTSLRASQDSYKQTHLSNHINLAQESKSGQPPKKKKCAYCHRSNHIRETCFLWIDTPDGSKWAAKNPEKAAKVRKLKEKYGNPLKENKSSSPDNCEQDGAWVIEDVSYSQINSNYSTIILDTGATHHIFCDKSFFTSISPIKKSVQTATGQILSIGGIGSVRFRIFDIEGRNLSKFVELDDVWYLPSCTRNLVSGFQLHSDGYLISSNHLGLSVVSRTGDIVATARPENGLFCFNTSSNETSLYQDHSNLPLSPDIARSSPTTNSQPDLFPSPKYHTTPLPSLASPGFRRPKESILPSPFLLTHLHDKRKSSDHDYKFQNPLVHTHRPRTSCLG</sequence>
<evidence type="ECO:0000256" key="1">
    <source>
        <dbReference type="SAM" id="MobiDB-lite"/>
    </source>
</evidence>